<evidence type="ECO:0000256" key="1">
    <source>
        <dbReference type="ARBA" id="ARBA00005709"/>
    </source>
</evidence>
<evidence type="ECO:0000259" key="4">
    <source>
        <dbReference type="Pfam" id="PF00669"/>
    </source>
</evidence>
<dbReference type="InterPro" id="IPR001029">
    <property type="entry name" value="Flagellin_N"/>
</dbReference>
<keyword evidence="6" id="KW-0969">Cilium</keyword>
<dbReference type="PRINTS" id="PR00207">
    <property type="entry name" value="FLAGELLIN"/>
</dbReference>
<keyword evidence="3" id="KW-0964">Secreted</keyword>
<dbReference type="InterPro" id="IPR001492">
    <property type="entry name" value="Flagellin"/>
</dbReference>
<feature type="domain" description="Flagellin C-terminal" evidence="5">
    <location>
        <begin position="620"/>
        <end position="705"/>
    </location>
</feature>
<comment type="similarity">
    <text evidence="1 3">Belongs to the bacterial flagellin family.</text>
</comment>
<dbReference type="Proteomes" id="UP000252174">
    <property type="component" value="Unassembled WGS sequence"/>
</dbReference>
<dbReference type="AlphaFoldDB" id="A0A369ADX6"/>
<protein>
    <recommendedName>
        <fullName evidence="3">Flagellin</fullName>
    </recommendedName>
</protein>
<dbReference type="InterPro" id="IPR042187">
    <property type="entry name" value="Flagellin_C_sub2"/>
</dbReference>
<dbReference type="InterPro" id="IPR046358">
    <property type="entry name" value="Flagellin_C"/>
</dbReference>
<evidence type="ECO:0000259" key="5">
    <source>
        <dbReference type="Pfam" id="PF00700"/>
    </source>
</evidence>
<keyword evidence="6" id="KW-0966">Cell projection</keyword>
<dbReference type="RefSeq" id="WP_114484244.1">
    <property type="nucleotide sequence ID" value="NZ_QPJU01000013.1"/>
</dbReference>
<keyword evidence="7" id="KW-1185">Reference proteome</keyword>
<keyword evidence="6" id="KW-0282">Flagellum</keyword>
<comment type="caution">
    <text evidence="6">The sequence shown here is derived from an EMBL/GenBank/DDBJ whole genome shotgun (WGS) entry which is preliminary data.</text>
</comment>
<feature type="domain" description="Flagellin N-terminal" evidence="4">
    <location>
        <begin position="5"/>
        <end position="142"/>
    </location>
</feature>
<dbReference type="PANTHER" id="PTHR42792:SF2">
    <property type="entry name" value="FLAGELLIN"/>
    <property type="match status" value="1"/>
</dbReference>
<dbReference type="GO" id="GO:0005198">
    <property type="term" value="F:structural molecule activity"/>
    <property type="evidence" value="ECO:0007669"/>
    <property type="project" value="UniProtKB-UniRule"/>
</dbReference>
<dbReference type="PANTHER" id="PTHR42792">
    <property type="entry name" value="FLAGELLIN"/>
    <property type="match status" value="1"/>
</dbReference>
<dbReference type="Pfam" id="PF00669">
    <property type="entry name" value="Flagellin_N"/>
    <property type="match status" value="1"/>
</dbReference>
<comment type="function">
    <text evidence="3">Flagellin is the subunit protein which polymerizes to form the filaments of bacterial flagella.</text>
</comment>
<dbReference type="Pfam" id="PF00700">
    <property type="entry name" value="Flagellin_C"/>
    <property type="match status" value="1"/>
</dbReference>
<dbReference type="SUPFAM" id="SSF64518">
    <property type="entry name" value="Phase 1 flagellin"/>
    <property type="match status" value="2"/>
</dbReference>
<proteinExistence type="inferred from homology"/>
<evidence type="ECO:0000256" key="3">
    <source>
        <dbReference type="RuleBase" id="RU362073"/>
    </source>
</evidence>
<dbReference type="GO" id="GO:0009288">
    <property type="term" value="C:bacterial-type flagellum"/>
    <property type="evidence" value="ECO:0007669"/>
    <property type="project" value="UniProtKB-SubCell"/>
</dbReference>
<dbReference type="OrthoDB" id="9796789at2"/>
<dbReference type="Gene3D" id="6.10.280.190">
    <property type="match status" value="1"/>
</dbReference>
<reference evidence="6 7" key="1">
    <citation type="submission" date="2018-07" db="EMBL/GenBank/DDBJ databases">
        <title>Genomic Encyclopedia of Type Strains, Phase IV (KMG-IV): sequencing the most valuable type-strain genomes for metagenomic binning, comparative biology and taxonomic classification.</title>
        <authorList>
            <person name="Goeker M."/>
        </authorList>
    </citation>
    <scope>NUCLEOTIDE SEQUENCE [LARGE SCALE GENOMIC DNA]</scope>
    <source>
        <strain evidence="6 7">DSM 100911</strain>
    </source>
</reference>
<evidence type="ECO:0000256" key="2">
    <source>
        <dbReference type="ARBA" id="ARBA00023143"/>
    </source>
</evidence>
<dbReference type="GO" id="GO:0005576">
    <property type="term" value="C:extracellular region"/>
    <property type="evidence" value="ECO:0007669"/>
    <property type="project" value="UniProtKB-SubCell"/>
</dbReference>
<organism evidence="6 7">
    <name type="scientific">Extensimonas vulgaris</name>
    <dbReference type="NCBI Taxonomy" id="1031594"/>
    <lineage>
        <taxon>Bacteria</taxon>
        <taxon>Pseudomonadati</taxon>
        <taxon>Pseudomonadota</taxon>
        <taxon>Betaproteobacteria</taxon>
        <taxon>Burkholderiales</taxon>
        <taxon>Comamonadaceae</taxon>
        <taxon>Extensimonas</taxon>
    </lineage>
</organism>
<dbReference type="EMBL" id="QPJU01000013">
    <property type="protein sequence ID" value="RCX07549.1"/>
    <property type="molecule type" value="Genomic_DNA"/>
</dbReference>
<name>A0A369ADX6_9BURK</name>
<dbReference type="Gene3D" id="1.20.1330.10">
    <property type="entry name" value="f41 fragment of flagellin, N-terminal domain"/>
    <property type="match status" value="1"/>
</dbReference>
<keyword evidence="2 3" id="KW-0975">Bacterial flagellum</keyword>
<evidence type="ECO:0000313" key="7">
    <source>
        <dbReference type="Proteomes" id="UP000252174"/>
    </source>
</evidence>
<dbReference type="Gene3D" id="3.30.70.2120">
    <property type="match status" value="3"/>
</dbReference>
<sequence length="706" mass="69754">MPSVVNTNLQSLNAQRNLATSQNSLATAMQRLSSGLRINSAKDDAAGLAISDRMTAQIRGLSVASRNANDGISLSQTAEGALGSITDSLQRLRELAVQSANGTNQGVDRAAINSEAKQLLSEINRVATTTTFNGKKLLDGSFKNVSFQVGANVGDTISVSVGKMDAKSLGSAATAAITSAQNASNKALKEGDLFINGVAIGASVASADTASSTGNDYSAIAKAAAINAKSAQTGVTAQVNATEVGGSAMTAAASSGKVTINGVDIDVSTTTDAAASRASVVAAINAKAQQTGVTAIDTGLDSGGVKLVAADGRNVTVEFGTGVSADTTGLAKADTYTGSYTLVSDKDITIASSNAGNITNSGLRAGTFSAQTAYASGVPLTTALGTSTTTAIKAGDFSINGTLVGDSLASSDTASYNAKSSSAIAKAAAINAISSKTGVTAVANANEVAGAAMTAAATQGTLTINGVTTGTITTAGTSAADDRQAVVDAINKISAQTGVVAINTNDDATGVKLVAADGRNITVTQNTAGTLTAASTGLNSALLANQTGATATPAENNAGTFLGSVTLSSVSAFTIERGTTTGAVLTDSLGLNVGTYGAGRSGQALDTIDLGTADGATAALTAIDNALSTVNSARADQGAIQNRFSAVTANIASTSENLTAARSRIQDADFAAETANLSRAQVLQQAGTAMVAQANQLPQGVLTLLR</sequence>
<comment type="subcellular location">
    <subcellularLocation>
        <location evidence="3">Secreted</location>
    </subcellularLocation>
    <subcellularLocation>
        <location evidence="3">Bacterial flagellum</location>
    </subcellularLocation>
</comment>
<dbReference type="Gene3D" id="6.10.10.10">
    <property type="entry name" value="Flagellar export chaperone, C-terminal domain"/>
    <property type="match status" value="1"/>
</dbReference>
<gene>
    <name evidence="6" type="ORF">DFR45_11311</name>
</gene>
<evidence type="ECO:0000313" key="6">
    <source>
        <dbReference type="EMBL" id="RCX07549.1"/>
    </source>
</evidence>
<accession>A0A369ADX6</accession>